<dbReference type="OrthoDB" id="320597at2"/>
<reference evidence="1 2" key="1">
    <citation type="journal article" date="2011" name="J. Bacteriol.">
        <title>Draft genome sequence of the anoxygenic filamentous phototrophic bacterium Oscillochloris trichoides subsp. DG-6.</title>
        <authorList>
            <person name="Kuznetsov B.B."/>
            <person name="Ivanovsky R.N."/>
            <person name="Keppen O.I."/>
            <person name="Sukhacheva M.V."/>
            <person name="Bumazhkin B.K."/>
            <person name="Patutina E.O."/>
            <person name="Beletsky A.V."/>
            <person name="Mardanov A.V."/>
            <person name="Baslerov R.V."/>
            <person name="Panteleeva A.N."/>
            <person name="Kolganova T.V."/>
            <person name="Ravin N.V."/>
            <person name="Skryabin K.G."/>
        </authorList>
    </citation>
    <scope>NUCLEOTIDE SEQUENCE [LARGE SCALE GENOMIC DNA]</scope>
    <source>
        <strain evidence="1 2">DG-6</strain>
    </source>
</reference>
<dbReference type="eggNOG" id="COG2865">
    <property type="taxonomic scope" value="Bacteria"/>
</dbReference>
<dbReference type="PANTHER" id="PTHR30595:SF6">
    <property type="entry name" value="SCHLAFEN ALBA-2 DOMAIN-CONTAINING PROTEIN"/>
    <property type="match status" value="1"/>
</dbReference>
<dbReference type="Pfam" id="PF13749">
    <property type="entry name" value="HATPase_c_4"/>
    <property type="match status" value="1"/>
</dbReference>
<dbReference type="EMBL" id="ADVR01000001">
    <property type="protein sequence ID" value="EFO82122.1"/>
    <property type="molecule type" value="Genomic_DNA"/>
</dbReference>
<gene>
    <name evidence="1" type="ORF">OSCT_0045</name>
</gene>
<evidence type="ECO:0000313" key="2">
    <source>
        <dbReference type="Proteomes" id="UP000054010"/>
    </source>
</evidence>
<dbReference type="InterPro" id="IPR038475">
    <property type="entry name" value="RecG_C_sf"/>
</dbReference>
<sequence>MHERGPINPDSLRGIDSQPVVGTSVAMLDMRRVETHIQRATENGRLSGPSSPLEYLRYNHCLVELEGEEVSTLAGLMCFGHNPQDLFRQAVIDIGHWRGTDPLSFEVVHLEKNIGGTLVEQLTRVENYIWTNIHHGMRLNNRSFQRSEVHEYPRAVLRELCVNMIAHRDYTNFRAAARVHLFRNRIEWISPGGLPPGVTVNNLLHEQVARNPVILNILFEAGFVEAIGQGLNTVVYLLEREGMARPVFMDTGASFMATIYGRPLDIFYGGTIYLNLNERQHKILSLLRARPGLSPRDITLEFPGRSRRSVQRDLSGLVEAQLISAVGEGRALRYDLANPNPLDEPED</sequence>
<dbReference type="InterPro" id="IPR036388">
    <property type="entry name" value="WH-like_DNA-bd_sf"/>
</dbReference>
<keyword evidence="2" id="KW-1185">Reference proteome</keyword>
<protein>
    <submittedName>
        <fullName evidence="1">Transcriptional regulator</fullName>
    </submittedName>
</protein>
<evidence type="ECO:0000313" key="1">
    <source>
        <dbReference type="EMBL" id="EFO82122.1"/>
    </source>
</evidence>
<dbReference type="SUPFAM" id="SSF46785">
    <property type="entry name" value="Winged helix' DNA-binding domain"/>
    <property type="match status" value="1"/>
</dbReference>
<dbReference type="HOGENOM" id="CLU_798863_0_0_0"/>
<dbReference type="AlphaFoldDB" id="E1I9P4"/>
<dbReference type="Proteomes" id="UP000054010">
    <property type="component" value="Unassembled WGS sequence"/>
</dbReference>
<proteinExistence type="predicted"/>
<dbReference type="STRING" id="765420.OSCT_0045"/>
<dbReference type="PANTHER" id="PTHR30595">
    <property type="entry name" value="GLPR-RELATED TRANSCRIPTIONAL REPRESSOR"/>
    <property type="match status" value="1"/>
</dbReference>
<accession>E1I9P4</accession>
<name>E1I9P4_9CHLR</name>
<organism evidence="1 2">
    <name type="scientific">Oscillochloris trichoides DG-6</name>
    <dbReference type="NCBI Taxonomy" id="765420"/>
    <lineage>
        <taxon>Bacteria</taxon>
        <taxon>Bacillati</taxon>
        <taxon>Chloroflexota</taxon>
        <taxon>Chloroflexia</taxon>
        <taxon>Chloroflexales</taxon>
        <taxon>Chloroflexineae</taxon>
        <taxon>Oscillochloridaceae</taxon>
        <taxon>Oscillochloris</taxon>
    </lineage>
</organism>
<dbReference type="Gene3D" id="3.30.565.60">
    <property type="match status" value="1"/>
</dbReference>
<dbReference type="InterPro" id="IPR036390">
    <property type="entry name" value="WH_DNA-bd_sf"/>
</dbReference>
<comment type="caution">
    <text evidence="1">The sequence shown here is derived from an EMBL/GenBank/DDBJ whole genome shotgun (WGS) entry which is preliminary data.</text>
</comment>
<dbReference type="Gene3D" id="1.10.10.10">
    <property type="entry name" value="Winged helix-like DNA-binding domain superfamily/Winged helix DNA-binding domain"/>
    <property type="match status" value="1"/>
</dbReference>